<protein>
    <submittedName>
        <fullName evidence="3">DUF1090 domain-containing protein</fullName>
    </submittedName>
</protein>
<name>A0ABP9N1H3_9GAMM</name>
<gene>
    <name evidence="3" type="ORF">GCM10023211_03140</name>
</gene>
<organism evidence="3 4">
    <name type="scientific">Orbus sasakiae</name>
    <dbReference type="NCBI Taxonomy" id="1078475"/>
    <lineage>
        <taxon>Bacteria</taxon>
        <taxon>Pseudomonadati</taxon>
        <taxon>Pseudomonadota</taxon>
        <taxon>Gammaproteobacteria</taxon>
        <taxon>Orbales</taxon>
        <taxon>Orbaceae</taxon>
        <taxon>Orbus</taxon>
    </lineage>
</organism>
<keyword evidence="1" id="KW-0175">Coiled coil</keyword>
<sequence>MKKTIKMSLIALSAVVSFNAFADYSDYEGLTCLGKQNAIQTQLSYAKKANNVYQVQGLEKALNEVLTYCTDKKLEKKYKEKISKQMDDVKDRQYDLEKAKMDGRPDKIAKQQAKLQKDEYELKEARDKLDAFYKELKAQK</sequence>
<evidence type="ECO:0000313" key="4">
    <source>
        <dbReference type="Proteomes" id="UP001500171"/>
    </source>
</evidence>
<keyword evidence="4" id="KW-1185">Reference proteome</keyword>
<dbReference type="Pfam" id="PF06476">
    <property type="entry name" value="DUF1090"/>
    <property type="match status" value="1"/>
</dbReference>
<evidence type="ECO:0000256" key="2">
    <source>
        <dbReference type="SAM" id="SignalP"/>
    </source>
</evidence>
<comment type="caution">
    <text evidence="3">The sequence shown here is derived from an EMBL/GenBank/DDBJ whole genome shotgun (WGS) entry which is preliminary data.</text>
</comment>
<feature type="signal peptide" evidence="2">
    <location>
        <begin position="1"/>
        <end position="22"/>
    </location>
</feature>
<keyword evidence="2" id="KW-0732">Signal</keyword>
<dbReference type="EMBL" id="BAABHY010000001">
    <property type="protein sequence ID" value="GAA5104871.1"/>
    <property type="molecule type" value="Genomic_DNA"/>
</dbReference>
<reference evidence="4" key="1">
    <citation type="journal article" date="2019" name="Int. J. Syst. Evol. Microbiol.">
        <title>The Global Catalogue of Microorganisms (GCM) 10K type strain sequencing project: providing services to taxonomists for standard genome sequencing and annotation.</title>
        <authorList>
            <consortium name="The Broad Institute Genomics Platform"/>
            <consortium name="The Broad Institute Genome Sequencing Center for Infectious Disease"/>
            <person name="Wu L."/>
            <person name="Ma J."/>
        </authorList>
    </citation>
    <scope>NUCLEOTIDE SEQUENCE [LARGE SCALE GENOMIC DNA]</scope>
    <source>
        <strain evidence="4">JCM 18050</strain>
    </source>
</reference>
<dbReference type="RefSeq" id="WP_345488037.1">
    <property type="nucleotide sequence ID" value="NZ_BAABHY010000001.1"/>
</dbReference>
<accession>A0ABP9N1H3</accession>
<feature type="coiled-coil region" evidence="1">
    <location>
        <begin position="108"/>
        <end position="135"/>
    </location>
</feature>
<feature type="chain" id="PRO_5046455626" evidence="2">
    <location>
        <begin position="23"/>
        <end position="140"/>
    </location>
</feature>
<evidence type="ECO:0000313" key="3">
    <source>
        <dbReference type="EMBL" id="GAA5104871.1"/>
    </source>
</evidence>
<dbReference type="InterPro" id="IPR009468">
    <property type="entry name" value="DUF1090"/>
</dbReference>
<evidence type="ECO:0000256" key="1">
    <source>
        <dbReference type="SAM" id="Coils"/>
    </source>
</evidence>
<proteinExistence type="predicted"/>
<dbReference type="Proteomes" id="UP001500171">
    <property type="component" value="Unassembled WGS sequence"/>
</dbReference>